<dbReference type="InterPro" id="IPR001296">
    <property type="entry name" value="Glyco_trans_1"/>
</dbReference>
<dbReference type="CDD" id="cd03801">
    <property type="entry name" value="GT4_PimA-like"/>
    <property type="match status" value="2"/>
</dbReference>
<dbReference type="SUPFAM" id="SSF53756">
    <property type="entry name" value="UDP-Glycosyltransferase/glycogen phosphorylase"/>
    <property type="match status" value="2"/>
</dbReference>
<evidence type="ECO:0000259" key="4">
    <source>
        <dbReference type="Pfam" id="PF13439"/>
    </source>
</evidence>
<organism evidence="5 6">
    <name type="scientific">Cupriavidus basilensis</name>
    <dbReference type="NCBI Taxonomy" id="68895"/>
    <lineage>
        <taxon>Bacteria</taxon>
        <taxon>Pseudomonadati</taxon>
        <taxon>Pseudomonadota</taxon>
        <taxon>Betaproteobacteria</taxon>
        <taxon>Burkholderiales</taxon>
        <taxon>Burkholderiaceae</taxon>
        <taxon>Cupriavidus</taxon>
    </lineage>
</organism>
<dbReference type="SUPFAM" id="SSF53448">
    <property type="entry name" value="Nucleotide-diphospho-sugar transferases"/>
    <property type="match status" value="1"/>
</dbReference>
<dbReference type="RefSeq" id="WP_276268120.1">
    <property type="nucleotide sequence ID" value="NZ_JARJLM010000559.1"/>
</dbReference>
<dbReference type="Pfam" id="PF00534">
    <property type="entry name" value="Glycos_transf_1"/>
    <property type="match status" value="2"/>
</dbReference>
<sequence>MMFDTGFTGRIIQITEALDFGDAVSNQIVALDTMFKGMGLRSEIYSQWHHSNVGHLRKNLDQLEVRDDDVLIIHFAGYSEYVMAQYHEVRCTKICAYHNITPHTFFEHGTDLYSFCLKGREQLRDVVSSFDFFWGDSNYNLQEIIDLGVDPAKCSLVPIIIDRQPVTASSNHSIEPGAWLFLGRVAANKGHIELATLFAQMKAAGSPAAKKLYLVGGFNPNDPYYQKLLNQISKLGISEDVVITGKVPDAEVNDYFRRASIYVSMSQHEGFGVPLIEASLQGLPVLALHNTAIGETLGVKDHLVTSASQLGEAIELVSGDPAARESLLKQQRHNASRYTADAVALNVINALRNVLPESSRYGTVSIVICTYNRADLLDRCLDYLRYQTNQNFEVVVVNGPSDDNTAEVMRKYGDRIKVGSNPTRNLSVSRNIGIELADGDIVAFIDDDALPFDDWVDTLLREFNRRPLTLGAIGGPVYYAGTLDYQAQDIGINKFAEAKVNIDSNQIGKDGWERSLLGTNTCFSASAVRDVLGFDEQFDYFLDESELCYRMQHGNYIVGYCPDLYLRHEFAQSHNRGGKYNFNWFTICKNMAYFIAAYSGLTGKALVEYVNQRMQIERIAPLTAGHKAGEITDADYEKYLVAIRSGVEQGLKDVAGYPRTRMLKAAPQAFKPFTFAAPYPLANEDVPRLHICIVSKEFPPFSGSGGIGTLYYHLASELLLMGHYVTVITPGAEDNVYRRGRFAVRYTVPRAKCSDALGSTGFVNNVSWGVSALSAVAEVHKERSIDVIESALWDSEALPIALLPTGERPPVVVRLVTPFPVAARLNGWQVPQREAELFLAAEATLIKHADAVIPISESIASTIESEYHIQRDHRWHRSHCGIAYWPFFDSSQGYTELKEVNGKAFDIPKTAKIVLFVGRLEGRKGVDTLLAAANEFLATEPSCHLVLAGKDIENWTERAKSILTNEIQARVHLLGSVDDQTREKLLNAAHCVVFPSRYESFGLVPLEAFVHGTPVIASRVGAIPEVVTENKCGLLFEMGNSAMLAECVSRLLKDPTLHASLSRGAHEQIRVFSSRNSAIRAVTLYVSLRNKRAKVSRSETPVLH</sequence>
<protein>
    <submittedName>
        <fullName evidence="5">Glycosyltransferase</fullName>
        <ecNumber evidence="5">2.4.-.-</ecNumber>
    </submittedName>
</protein>
<dbReference type="Pfam" id="PF00535">
    <property type="entry name" value="Glycos_transf_2"/>
    <property type="match status" value="1"/>
</dbReference>
<keyword evidence="5" id="KW-0328">Glycosyltransferase</keyword>
<feature type="domain" description="Glycosyltransferase subfamily 4-like N-terminal" evidence="4">
    <location>
        <begin position="705"/>
        <end position="881"/>
    </location>
</feature>
<dbReference type="Pfam" id="PF13439">
    <property type="entry name" value="Glyco_transf_4"/>
    <property type="match status" value="1"/>
</dbReference>
<dbReference type="Proteomes" id="UP001216674">
    <property type="component" value="Unassembled WGS sequence"/>
</dbReference>
<reference evidence="5 6" key="1">
    <citation type="submission" date="2023-03" db="EMBL/GenBank/DDBJ databases">
        <title>Draft assemblies of triclosan tolerant bacteria isolated from returned activated sludge.</title>
        <authorList>
            <person name="Van Hamelsveld S."/>
        </authorList>
    </citation>
    <scope>NUCLEOTIDE SEQUENCE [LARGE SCALE GENOMIC DNA]</scope>
    <source>
        <strain evidence="5 6">GW210010_S58</strain>
    </source>
</reference>
<dbReference type="InterPro" id="IPR029044">
    <property type="entry name" value="Nucleotide-diphossugar_trans"/>
</dbReference>
<accession>A0ABT6AZP5</accession>
<dbReference type="Gene3D" id="3.90.550.10">
    <property type="entry name" value="Spore Coat Polysaccharide Biosynthesis Protein SpsA, Chain A"/>
    <property type="match status" value="1"/>
</dbReference>
<keyword evidence="1 5" id="KW-0808">Transferase</keyword>
<dbReference type="PANTHER" id="PTHR46401">
    <property type="entry name" value="GLYCOSYLTRANSFERASE WBBK-RELATED"/>
    <property type="match status" value="1"/>
</dbReference>
<feature type="domain" description="Glycosyl transferase family 1" evidence="2">
    <location>
        <begin position="903"/>
        <end position="1066"/>
    </location>
</feature>
<dbReference type="EC" id="2.4.-.-" evidence="5"/>
<evidence type="ECO:0000313" key="5">
    <source>
        <dbReference type="EMBL" id="MDF3838088.1"/>
    </source>
</evidence>
<evidence type="ECO:0000259" key="2">
    <source>
        <dbReference type="Pfam" id="PF00534"/>
    </source>
</evidence>
<evidence type="ECO:0000256" key="1">
    <source>
        <dbReference type="ARBA" id="ARBA00022679"/>
    </source>
</evidence>
<evidence type="ECO:0000313" key="6">
    <source>
        <dbReference type="Proteomes" id="UP001216674"/>
    </source>
</evidence>
<evidence type="ECO:0000259" key="3">
    <source>
        <dbReference type="Pfam" id="PF00535"/>
    </source>
</evidence>
<feature type="domain" description="Glycosyl transferase family 1" evidence="2">
    <location>
        <begin position="179"/>
        <end position="329"/>
    </location>
</feature>
<dbReference type="EMBL" id="JARJLM010000559">
    <property type="protein sequence ID" value="MDF3838088.1"/>
    <property type="molecule type" value="Genomic_DNA"/>
</dbReference>
<comment type="caution">
    <text evidence="5">The sequence shown here is derived from an EMBL/GenBank/DDBJ whole genome shotgun (WGS) entry which is preliminary data.</text>
</comment>
<keyword evidence="6" id="KW-1185">Reference proteome</keyword>
<dbReference type="InterPro" id="IPR001173">
    <property type="entry name" value="Glyco_trans_2-like"/>
</dbReference>
<dbReference type="CDD" id="cd00761">
    <property type="entry name" value="Glyco_tranf_GTA_type"/>
    <property type="match status" value="1"/>
</dbReference>
<proteinExistence type="predicted"/>
<dbReference type="InterPro" id="IPR028098">
    <property type="entry name" value="Glyco_trans_4-like_N"/>
</dbReference>
<dbReference type="GO" id="GO:0016757">
    <property type="term" value="F:glycosyltransferase activity"/>
    <property type="evidence" value="ECO:0007669"/>
    <property type="project" value="UniProtKB-KW"/>
</dbReference>
<dbReference type="PANTHER" id="PTHR46401:SF2">
    <property type="entry name" value="GLYCOSYLTRANSFERASE WBBK-RELATED"/>
    <property type="match status" value="1"/>
</dbReference>
<feature type="domain" description="Glycosyltransferase 2-like" evidence="3">
    <location>
        <begin position="365"/>
        <end position="480"/>
    </location>
</feature>
<name>A0ABT6AZP5_9BURK</name>
<gene>
    <name evidence="5" type="ORF">P3W85_34910</name>
</gene>
<dbReference type="Gene3D" id="3.40.50.2000">
    <property type="entry name" value="Glycogen Phosphorylase B"/>
    <property type="match status" value="4"/>
</dbReference>